<accession>A0ABW5T438</accession>
<keyword evidence="7" id="KW-1185">Reference proteome</keyword>
<name>A0ABW5T438_9BACI</name>
<organism evidence="6 7">
    <name type="scientific">Salibacterium lacus</name>
    <dbReference type="NCBI Taxonomy" id="1898109"/>
    <lineage>
        <taxon>Bacteria</taxon>
        <taxon>Bacillati</taxon>
        <taxon>Bacillota</taxon>
        <taxon>Bacilli</taxon>
        <taxon>Bacillales</taxon>
        <taxon>Bacillaceae</taxon>
    </lineage>
</organism>
<feature type="transmembrane region" description="Helical" evidence="5">
    <location>
        <begin position="115"/>
        <end position="137"/>
    </location>
</feature>
<feature type="transmembrane region" description="Helical" evidence="5">
    <location>
        <begin position="9"/>
        <end position="28"/>
    </location>
</feature>
<proteinExistence type="predicted"/>
<keyword evidence="3 5" id="KW-1133">Transmembrane helix</keyword>
<dbReference type="InterPro" id="IPR032808">
    <property type="entry name" value="DoxX"/>
</dbReference>
<evidence type="ECO:0000256" key="4">
    <source>
        <dbReference type="ARBA" id="ARBA00023136"/>
    </source>
</evidence>
<dbReference type="PANTHER" id="PTHR39157">
    <property type="entry name" value="INTEGRAL MEMBRANE PROTEIN-RELATED"/>
    <property type="match status" value="1"/>
</dbReference>
<evidence type="ECO:0000256" key="5">
    <source>
        <dbReference type="SAM" id="Phobius"/>
    </source>
</evidence>
<evidence type="ECO:0000256" key="2">
    <source>
        <dbReference type="ARBA" id="ARBA00022692"/>
    </source>
</evidence>
<reference evidence="7" key="1">
    <citation type="journal article" date="2019" name="Int. J. Syst. Evol. Microbiol.">
        <title>The Global Catalogue of Microorganisms (GCM) 10K type strain sequencing project: providing services to taxonomists for standard genome sequencing and annotation.</title>
        <authorList>
            <consortium name="The Broad Institute Genomics Platform"/>
            <consortium name="The Broad Institute Genome Sequencing Center for Infectious Disease"/>
            <person name="Wu L."/>
            <person name="Ma J."/>
        </authorList>
    </citation>
    <scope>NUCLEOTIDE SEQUENCE [LARGE SCALE GENOMIC DNA]</scope>
    <source>
        <strain evidence="7">KCTC 33792</strain>
    </source>
</reference>
<evidence type="ECO:0000256" key="1">
    <source>
        <dbReference type="ARBA" id="ARBA00004141"/>
    </source>
</evidence>
<dbReference type="EMBL" id="JBHUML010000005">
    <property type="protein sequence ID" value="MFD2706781.1"/>
    <property type="molecule type" value="Genomic_DNA"/>
</dbReference>
<gene>
    <name evidence="6" type="ORF">ACFSUB_15060</name>
</gene>
<evidence type="ECO:0000313" key="6">
    <source>
        <dbReference type="EMBL" id="MFD2706781.1"/>
    </source>
</evidence>
<dbReference type="Proteomes" id="UP001597520">
    <property type="component" value="Unassembled WGS sequence"/>
</dbReference>
<comment type="caution">
    <text evidence="6">The sequence shown here is derived from an EMBL/GenBank/DDBJ whole genome shotgun (WGS) entry which is preliminary data.</text>
</comment>
<keyword evidence="2 5" id="KW-0812">Transmembrane</keyword>
<evidence type="ECO:0000313" key="7">
    <source>
        <dbReference type="Proteomes" id="UP001597520"/>
    </source>
</evidence>
<dbReference type="PANTHER" id="PTHR39157:SF1">
    <property type="entry name" value="DOXX FAMILY PROTEIN"/>
    <property type="match status" value="1"/>
</dbReference>
<keyword evidence="4 5" id="KW-0472">Membrane</keyword>
<sequence length="171" mass="18049">MFIRFLRESMIAAVLFLAARLYVGWTWLTSGLGKITDGFNPGGFLQGAVAEPVMQGGGAAPAYPWYTAFLEHIAVPNANVFGFLVMWGEVLVGAGLIVGLFTTTAAFFGGTMNMAFLLAGTVSTNPVMLIPAILILIGKGNAGAIGLDRFVPALKEKIGRKPKEQPTAKTA</sequence>
<dbReference type="Pfam" id="PF07681">
    <property type="entry name" value="DoxX"/>
    <property type="match status" value="1"/>
</dbReference>
<evidence type="ECO:0000256" key="3">
    <source>
        <dbReference type="ARBA" id="ARBA00022989"/>
    </source>
</evidence>
<protein>
    <submittedName>
        <fullName evidence="6">DoxX family protein</fullName>
    </submittedName>
</protein>
<feature type="transmembrane region" description="Helical" evidence="5">
    <location>
        <begin position="84"/>
        <end position="108"/>
    </location>
</feature>
<comment type="subcellular location">
    <subcellularLocation>
        <location evidence="1">Membrane</location>
        <topology evidence="1">Multi-pass membrane protein</topology>
    </subcellularLocation>
</comment>
<dbReference type="RefSeq" id="WP_380714081.1">
    <property type="nucleotide sequence ID" value="NZ_JBHUML010000005.1"/>
</dbReference>